<keyword evidence="4" id="KW-1185">Reference proteome</keyword>
<name>A0ABT3KTD0_9BURK</name>
<proteinExistence type="inferred from homology"/>
<evidence type="ECO:0000313" key="3">
    <source>
        <dbReference type="EMBL" id="MCW5321585.1"/>
    </source>
</evidence>
<dbReference type="PANTHER" id="PTHR11803">
    <property type="entry name" value="2-IMINOBUTANOATE/2-IMINOPROPANOATE DEAMINASE RIDA"/>
    <property type="match status" value="1"/>
</dbReference>
<dbReference type="RefSeq" id="WP_407830258.1">
    <property type="nucleotide sequence ID" value="NZ_QZCV01000002.1"/>
</dbReference>
<evidence type="ECO:0000256" key="1">
    <source>
        <dbReference type="ARBA" id="ARBA00010552"/>
    </source>
</evidence>
<dbReference type="CDD" id="cd06151">
    <property type="entry name" value="YjgF_YER057c_UK114_like_3"/>
    <property type="match status" value="1"/>
</dbReference>
<feature type="signal peptide" evidence="2">
    <location>
        <begin position="1"/>
        <end position="24"/>
    </location>
</feature>
<protein>
    <recommendedName>
        <fullName evidence="5">Enamine deaminase RidA, house cleaning of reactive enamine intermediates, YjgF/YER057c/UK114 family</fullName>
    </recommendedName>
</protein>
<feature type="chain" id="PRO_5045288330" description="Enamine deaminase RidA, house cleaning of reactive enamine intermediates, YjgF/YER057c/UK114 family" evidence="2">
    <location>
        <begin position="25"/>
        <end position="168"/>
    </location>
</feature>
<comment type="similarity">
    <text evidence="1">Belongs to the RutC family.</text>
</comment>
<dbReference type="PROSITE" id="PS01094">
    <property type="entry name" value="UPF0076"/>
    <property type="match status" value="1"/>
</dbReference>
<comment type="caution">
    <text evidence="3">The sequence shown here is derived from an EMBL/GenBank/DDBJ whole genome shotgun (WGS) entry which is preliminary data.</text>
</comment>
<evidence type="ECO:0008006" key="5">
    <source>
        <dbReference type="Google" id="ProtNLM"/>
    </source>
</evidence>
<dbReference type="EMBL" id="QZCW01000002">
    <property type="protein sequence ID" value="MCW5321585.1"/>
    <property type="molecule type" value="Genomic_DNA"/>
</dbReference>
<dbReference type="SUPFAM" id="SSF55298">
    <property type="entry name" value="YjgF-like"/>
    <property type="match status" value="1"/>
</dbReference>
<dbReference type="InterPro" id="IPR006175">
    <property type="entry name" value="YjgF/YER057c/UK114"/>
</dbReference>
<sequence length="168" mass="17633">MYIVHKLFAVLAVTGAVLATGAHAQGVIRHKIPGSDFPISLAIEVPPGLTLVNLSGAVPDVVDAKADANSVAAFGDTQAQAISVLKKIEGTLKSLNLGMSDVIKMQVFLVKDPALGKVDLAGFMKGYKQYFGTAQQPNLPTRSAFEIAGLANPGWLLEIEVSAVRPPK</sequence>
<gene>
    <name evidence="3" type="ORF">D5039_10605</name>
</gene>
<dbReference type="InterPro" id="IPR019897">
    <property type="entry name" value="RidA_CS"/>
</dbReference>
<dbReference type="Pfam" id="PF01042">
    <property type="entry name" value="Ribonuc_L-PSP"/>
    <property type="match status" value="1"/>
</dbReference>
<dbReference type="Proteomes" id="UP001208935">
    <property type="component" value="Unassembled WGS sequence"/>
</dbReference>
<organism evidence="3 4">
    <name type="scientific">Verminephrobacter aporrectodeae subsp. tuberculatae</name>
    <dbReference type="NCBI Taxonomy" id="1110392"/>
    <lineage>
        <taxon>Bacteria</taxon>
        <taxon>Pseudomonadati</taxon>
        <taxon>Pseudomonadota</taxon>
        <taxon>Betaproteobacteria</taxon>
        <taxon>Burkholderiales</taxon>
        <taxon>Comamonadaceae</taxon>
        <taxon>Verminephrobacter</taxon>
    </lineage>
</organism>
<accession>A0ABT3KTD0</accession>
<reference evidence="4" key="1">
    <citation type="submission" date="2023-07" db="EMBL/GenBank/DDBJ databases">
        <title>Verminephrobacter genomes.</title>
        <authorList>
            <person name="Lund M.B."/>
        </authorList>
    </citation>
    <scope>NUCLEOTIDE SEQUENCE [LARGE SCALE GENOMIC DNA]</scope>
    <source>
        <strain evidence="4">AtM5-05</strain>
    </source>
</reference>
<dbReference type="PANTHER" id="PTHR11803:SF59">
    <property type="entry name" value="ENDORIBONUCLEASE"/>
    <property type="match status" value="1"/>
</dbReference>
<dbReference type="InterPro" id="IPR035959">
    <property type="entry name" value="RutC-like_sf"/>
</dbReference>
<dbReference type="Gene3D" id="3.30.1330.40">
    <property type="entry name" value="RutC-like"/>
    <property type="match status" value="1"/>
</dbReference>
<evidence type="ECO:0000313" key="4">
    <source>
        <dbReference type="Proteomes" id="UP001208935"/>
    </source>
</evidence>
<keyword evidence="2" id="KW-0732">Signal</keyword>
<evidence type="ECO:0000256" key="2">
    <source>
        <dbReference type="SAM" id="SignalP"/>
    </source>
</evidence>